<reference evidence="2" key="1">
    <citation type="journal article" date="2007" name="Proc. Natl. Acad. Sci. U.S.A.">
        <title>Arabidopsis SNI1 and RAD51D regulate both gene transcription and DNA recombination during the defense response.</title>
        <authorList>
            <person name="Durrant W.E."/>
            <person name="Wang S."/>
            <person name="Dong X."/>
        </authorList>
    </citation>
    <scope>NUCLEOTIDE SEQUENCE</scope>
</reference>
<proteinExistence type="evidence at transcript level"/>
<name>A3QS66_ARATH</name>
<dbReference type="AlphaFoldDB" id="A3QS66"/>
<dbReference type="PROSITE" id="PS51257">
    <property type="entry name" value="PROKAR_LIPOPROTEIN"/>
    <property type="match status" value="1"/>
</dbReference>
<evidence type="ECO:0000313" key="4">
    <source>
        <dbReference type="EMBL" id="ABE02574.1"/>
    </source>
</evidence>
<sequence length="70" mass="8136">MAPLKHLEKENPIIDACFQDFCASHGILTSCVLHLLFLYLVFSYRFYLISPVCLQKNDCGWHMNMRNTIA</sequence>
<dbReference type="EMBL" id="DQ436471">
    <property type="protein sequence ID" value="ABE02662.1"/>
    <property type="molecule type" value="mRNA"/>
</dbReference>
<protein>
    <submittedName>
        <fullName evidence="2">RAD51D splice variant c</fullName>
    </submittedName>
    <submittedName>
        <fullName evidence="3">RAD51D splice variant d</fullName>
    </submittedName>
    <submittedName>
        <fullName evidence="4">RAD51D splice variant e</fullName>
    </submittedName>
</protein>
<dbReference type="EMBL" id="DQ436466">
    <property type="protein sequence ID" value="ABE02573.1"/>
    <property type="molecule type" value="Genomic_DNA"/>
</dbReference>
<dbReference type="EMBL" id="DQ436466">
    <property type="protein sequence ID" value="ABE02572.1"/>
    <property type="molecule type" value="Genomic_DNA"/>
</dbReference>
<evidence type="ECO:0000256" key="1">
    <source>
        <dbReference type="SAM" id="Phobius"/>
    </source>
</evidence>
<evidence type="ECO:0000313" key="3">
    <source>
        <dbReference type="EMBL" id="ABE02573.1"/>
    </source>
</evidence>
<dbReference type="EMBL" id="DQ436466">
    <property type="protein sequence ID" value="ABE02574.1"/>
    <property type="molecule type" value="Genomic_DNA"/>
</dbReference>
<feature type="transmembrane region" description="Helical" evidence="1">
    <location>
        <begin position="21"/>
        <end position="42"/>
    </location>
</feature>
<dbReference type="EMBL" id="DQ436470">
    <property type="protein sequence ID" value="ABE02661.1"/>
    <property type="molecule type" value="mRNA"/>
</dbReference>
<keyword evidence="1" id="KW-0812">Transmembrane</keyword>
<gene>
    <name evidence="2" type="primary">RAD51D</name>
</gene>
<keyword evidence="1" id="KW-1133">Transmembrane helix</keyword>
<organism evidence="2">
    <name type="scientific">Arabidopsis thaliana</name>
    <name type="common">Mouse-ear cress</name>
    <dbReference type="NCBI Taxonomy" id="3702"/>
    <lineage>
        <taxon>Eukaryota</taxon>
        <taxon>Viridiplantae</taxon>
        <taxon>Streptophyta</taxon>
        <taxon>Embryophyta</taxon>
        <taxon>Tracheophyta</taxon>
        <taxon>Spermatophyta</taxon>
        <taxon>Magnoliopsida</taxon>
        <taxon>eudicotyledons</taxon>
        <taxon>Gunneridae</taxon>
        <taxon>Pentapetalae</taxon>
        <taxon>rosids</taxon>
        <taxon>malvids</taxon>
        <taxon>Brassicales</taxon>
        <taxon>Brassicaceae</taxon>
        <taxon>Camelineae</taxon>
        <taxon>Arabidopsis</taxon>
    </lineage>
</organism>
<dbReference type="EMBL" id="DQ436469">
    <property type="protein sequence ID" value="ABE02660.1"/>
    <property type="molecule type" value="mRNA"/>
</dbReference>
<evidence type="ECO:0000313" key="2">
    <source>
        <dbReference type="EMBL" id="ABE02572.1"/>
    </source>
</evidence>
<keyword evidence="1" id="KW-0472">Membrane</keyword>
<accession>A3QS66</accession>